<evidence type="ECO:0000256" key="1">
    <source>
        <dbReference type="ARBA" id="ARBA00000085"/>
    </source>
</evidence>
<evidence type="ECO:0000259" key="8">
    <source>
        <dbReference type="SMART" id="SM00065"/>
    </source>
</evidence>
<keyword evidence="3" id="KW-0597">Phosphoprotein</keyword>
<dbReference type="RefSeq" id="WP_219748292.1">
    <property type="nucleotide sequence ID" value="NZ_JAHXZN010000002.1"/>
</dbReference>
<dbReference type="SUPFAM" id="SSF55781">
    <property type="entry name" value="GAF domain-like"/>
    <property type="match status" value="1"/>
</dbReference>
<dbReference type="InterPro" id="IPR029016">
    <property type="entry name" value="GAF-like_dom_sf"/>
</dbReference>
<name>A0ABS7BMK0_9SPHN</name>
<keyword evidence="6" id="KW-0418">Kinase</keyword>
<dbReference type="Proteomes" id="UP000759103">
    <property type="component" value="Unassembled WGS sequence"/>
</dbReference>
<evidence type="ECO:0000313" key="10">
    <source>
        <dbReference type="Proteomes" id="UP000759103"/>
    </source>
</evidence>
<proteinExistence type="predicted"/>
<keyword evidence="7" id="KW-0067">ATP-binding</keyword>
<evidence type="ECO:0000256" key="5">
    <source>
        <dbReference type="ARBA" id="ARBA00022741"/>
    </source>
</evidence>
<keyword evidence="4" id="KW-0808">Transferase</keyword>
<evidence type="ECO:0000313" key="9">
    <source>
        <dbReference type="EMBL" id="MBW6530852.1"/>
    </source>
</evidence>
<feature type="domain" description="GAF" evidence="8">
    <location>
        <begin position="43"/>
        <end position="188"/>
    </location>
</feature>
<accession>A0ABS7BMK0</accession>
<comment type="caution">
    <text evidence="9">The sequence shown here is derived from an EMBL/GenBank/DDBJ whole genome shotgun (WGS) entry which is preliminary data.</text>
</comment>
<sequence>MSEVERERPPTYPVDGAAAPPDLSRRYLALAAEAADRLLAATDPARMVDELFALIRAELRLDVFFNYRHDDGLLRLEAYAGLTAQQAQDGAELRLGEAVCGCAALERRRLHAEAVQRSDSPQLAFVRSIGLDCYACTPLLDGERLLGTLGFGRRDSPCFTAEELQLLHTLCHYVALAKLRLRHEEELCRNIAERDGLLAELNHRVRNNLQMVVGVVHNELRGVDPAPPALTAVAERLELIALAHRPLYQADGASLAVDAVEILHGAVELTTGGDGRVEAAERVMIPIEQAVAFSLLVHALLDRRDGAGARVAVARRAATLEARITVAAEPAAAPPLDRLASSLLRQLNASLYEEAGAIHLRFPLAHAG</sequence>
<dbReference type="Pfam" id="PF07568">
    <property type="entry name" value="HisKA_2"/>
    <property type="match status" value="1"/>
</dbReference>
<reference evidence="9 10" key="1">
    <citation type="submission" date="2021-07" db="EMBL/GenBank/DDBJ databases">
        <title>Sphingomonas sp.</title>
        <authorList>
            <person name="Feng G."/>
            <person name="Li J."/>
            <person name="Pan M."/>
        </authorList>
    </citation>
    <scope>NUCLEOTIDE SEQUENCE [LARGE SCALE GENOMIC DNA]</scope>
    <source>
        <strain evidence="9 10">RRHST34</strain>
    </source>
</reference>
<evidence type="ECO:0000256" key="6">
    <source>
        <dbReference type="ARBA" id="ARBA00022777"/>
    </source>
</evidence>
<dbReference type="PANTHER" id="PTHR41523:SF8">
    <property type="entry name" value="ETHYLENE RESPONSE SENSOR PROTEIN"/>
    <property type="match status" value="1"/>
</dbReference>
<gene>
    <name evidence="9" type="ORF">KZ820_08905</name>
</gene>
<evidence type="ECO:0000256" key="2">
    <source>
        <dbReference type="ARBA" id="ARBA00012438"/>
    </source>
</evidence>
<dbReference type="Gene3D" id="3.30.450.40">
    <property type="match status" value="1"/>
</dbReference>
<keyword evidence="10" id="KW-1185">Reference proteome</keyword>
<evidence type="ECO:0000256" key="3">
    <source>
        <dbReference type="ARBA" id="ARBA00022553"/>
    </source>
</evidence>
<dbReference type="Pfam" id="PF13185">
    <property type="entry name" value="GAF_2"/>
    <property type="match status" value="1"/>
</dbReference>
<keyword evidence="5" id="KW-0547">Nucleotide-binding</keyword>
<dbReference type="SMART" id="SM00065">
    <property type="entry name" value="GAF"/>
    <property type="match status" value="1"/>
</dbReference>
<dbReference type="PANTHER" id="PTHR41523">
    <property type="entry name" value="TWO-COMPONENT SYSTEM SENSOR PROTEIN"/>
    <property type="match status" value="1"/>
</dbReference>
<dbReference type="InterPro" id="IPR003018">
    <property type="entry name" value="GAF"/>
</dbReference>
<comment type="catalytic activity">
    <reaction evidence="1">
        <text>ATP + protein L-histidine = ADP + protein N-phospho-L-histidine.</text>
        <dbReference type="EC" id="2.7.13.3"/>
    </reaction>
</comment>
<protein>
    <recommendedName>
        <fullName evidence="2">histidine kinase</fullName>
        <ecNumber evidence="2">2.7.13.3</ecNumber>
    </recommendedName>
</protein>
<evidence type="ECO:0000256" key="4">
    <source>
        <dbReference type="ARBA" id="ARBA00022679"/>
    </source>
</evidence>
<dbReference type="EMBL" id="JAHXZN010000002">
    <property type="protein sequence ID" value="MBW6530852.1"/>
    <property type="molecule type" value="Genomic_DNA"/>
</dbReference>
<dbReference type="InterPro" id="IPR011495">
    <property type="entry name" value="Sig_transdc_His_kin_sub2_dim/P"/>
</dbReference>
<dbReference type="EC" id="2.7.13.3" evidence="2"/>
<evidence type="ECO:0000256" key="7">
    <source>
        <dbReference type="ARBA" id="ARBA00022840"/>
    </source>
</evidence>
<organism evidence="9 10">
    <name type="scientific">Sphingomonas citri</name>
    <dbReference type="NCBI Taxonomy" id="2862499"/>
    <lineage>
        <taxon>Bacteria</taxon>
        <taxon>Pseudomonadati</taxon>
        <taxon>Pseudomonadota</taxon>
        <taxon>Alphaproteobacteria</taxon>
        <taxon>Sphingomonadales</taxon>
        <taxon>Sphingomonadaceae</taxon>
        <taxon>Sphingomonas</taxon>
    </lineage>
</organism>